<name>A0A382Z3I6_9ZZZZ</name>
<evidence type="ECO:0000256" key="4">
    <source>
        <dbReference type="ARBA" id="ARBA00022729"/>
    </source>
</evidence>
<evidence type="ECO:0000259" key="5">
    <source>
        <dbReference type="Pfam" id="PF00496"/>
    </source>
</evidence>
<evidence type="ECO:0000313" key="6">
    <source>
        <dbReference type="EMBL" id="SVD89870.1"/>
    </source>
</evidence>
<protein>
    <recommendedName>
        <fullName evidence="5">Solute-binding protein family 5 domain-containing protein</fullName>
    </recommendedName>
</protein>
<keyword evidence="3" id="KW-0813">Transport</keyword>
<dbReference type="Gene3D" id="3.10.105.10">
    <property type="entry name" value="Dipeptide-binding Protein, Domain 3"/>
    <property type="match status" value="1"/>
</dbReference>
<organism evidence="6">
    <name type="scientific">marine metagenome</name>
    <dbReference type="NCBI Taxonomy" id="408172"/>
    <lineage>
        <taxon>unclassified sequences</taxon>
        <taxon>metagenomes</taxon>
        <taxon>ecological metagenomes</taxon>
    </lineage>
</organism>
<evidence type="ECO:0000256" key="2">
    <source>
        <dbReference type="ARBA" id="ARBA00005695"/>
    </source>
</evidence>
<feature type="domain" description="Solute-binding protein family 5" evidence="5">
    <location>
        <begin position="12"/>
        <end position="160"/>
    </location>
</feature>
<evidence type="ECO:0000256" key="3">
    <source>
        <dbReference type="ARBA" id="ARBA00022448"/>
    </source>
</evidence>
<evidence type="ECO:0000256" key="1">
    <source>
        <dbReference type="ARBA" id="ARBA00004196"/>
    </source>
</evidence>
<reference evidence="6" key="1">
    <citation type="submission" date="2018-05" db="EMBL/GenBank/DDBJ databases">
        <authorList>
            <person name="Lanie J.A."/>
            <person name="Ng W.-L."/>
            <person name="Kazmierczak K.M."/>
            <person name="Andrzejewski T.M."/>
            <person name="Davidsen T.M."/>
            <person name="Wayne K.J."/>
            <person name="Tettelin H."/>
            <person name="Glass J.I."/>
            <person name="Rusch D."/>
            <person name="Podicherti R."/>
            <person name="Tsui H.-C.T."/>
            <person name="Winkler M.E."/>
        </authorList>
    </citation>
    <scope>NUCLEOTIDE SEQUENCE</scope>
</reference>
<dbReference type="GO" id="GO:0015833">
    <property type="term" value="P:peptide transport"/>
    <property type="evidence" value="ECO:0007669"/>
    <property type="project" value="TreeGrafter"/>
</dbReference>
<dbReference type="Gene3D" id="3.40.190.10">
    <property type="entry name" value="Periplasmic binding protein-like II"/>
    <property type="match status" value="1"/>
</dbReference>
<dbReference type="GO" id="GO:0030313">
    <property type="term" value="C:cell envelope"/>
    <property type="evidence" value="ECO:0007669"/>
    <property type="project" value="UniProtKB-SubCell"/>
</dbReference>
<dbReference type="SUPFAM" id="SSF53850">
    <property type="entry name" value="Periplasmic binding protein-like II"/>
    <property type="match status" value="1"/>
</dbReference>
<dbReference type="EMBL" id="UINC01180592">
    <property type="protein sequence ID" value="SVD89870.1"/>
    <property type="molecule type" value="Genomic_DNA"/>
</dbReference>
<accession>A0A382Z3I6</accession>
<comment type="subcellular location">
    <subcellularLocation>
        <location evidence="1">Cell envelope</location>
    </subcellularLocation>
</comment>
<dbReference type="InterPro" id="IPR039424">
    <property type="entry name" value="SBP_5"/>
</dbReference>
<dbReference type="InterPro" id="IPR000914">
    <property type="entry name" value="SBP_5_dom"/>
</dbReference>
<gene>
    <name evidence="6" type="ORF">METZ01_LOCUS442724</name>
</gene>
<sequence length="257" mass="28924">DLVADGFNLTTNENVPYIWFVHLNHKHPILKDLKVRQAMNMAIDREGLVREVMAGTARPEYGMLSPGTFAYDPNFKSYDYDPESAKALLAEAGYPDGFEINFDTAQYGLGDVVTQWLARDLGKIGIKVNMKRYEWISYLGVWASGMKEDVAMNEIGWGMTVPSWIGIVSRCTSQPPGGVNSGWYCNEKVDDLLNQAVAERDESKAREIYQKANRIIMDEAAFIPFLDDFQPILTADHVKGFVNPPEDWVDLSTVSIE</sequence>
<proteinExistence type="inferred from homology"/>
<dbReference type="AlphaFoldDB" id="A0A382Z3I6"/>
<dbReference type="Pfam" id="PF00496">
    <property type="entry name" value="SBP_bac_5"/>
    <property type="match status" value="1"/>
</dbReference>
<keyword evidence="4" id="KW-0732">Signal</keyword>
<dbReference type="GO" id="GO:1904680">
    <property type="term" value="F:peptide transmembrane transporter activity"/>
    <property type="evidence" value="ECO:0007669"/>
    <property type="project" value="TreeGrafter"/>
</dbReference>
<dbReference type="PANTHER" id="PTHR30290:SF10">
    <property type="entry name" value="PERIPLASMIC OLIGOPEPTIDE-BINDING PROTEIN-RELATED"/>
    <property type="match status" value="1"/>
</dbReference>
<dbReference type="PANTHER" id="PTHR30290">
    <property type="entry name" value="PERIPLASMIC BINDING COMPONENT OF ABC TRANSPORTER"/>
    <property type="match status" value="1"/>
</dbReference>
<comment type="similarity">
    <text evidence="2">Belongs to the bacterial solute-binding protein 5 family.</text>
</comment>
<feature type="non-terminal residue" evidence="6">
    <location>
        <position position="1"/>
    </location>
</feature>